<evidence type="ECO:0000313" key="2">
    <source>
        <dbReference type="EMBL" id="KUI56914.1"/>
    </source>
</evidence>
<dbReference type="InterPro" id="IPR039634">
    <property type="entry name" value="Bul1-like"/>
</dbReference>
<proteinExistence type="predicted"/>
<gene>
    <name evidence="2" type="ORF">VP1G_04147</name>
</gene>
<evidence type="ECO:0000313" key="3">
    <source>
        <dbReference type="Proteomes" id="UP000078576"/>
    </source>
</evidence>
<dbReference type="InterPro" id="IPR014752">
    <property type="entry name" value="Arrestin-like_C"/>
</dbReference>
<dbReference type="Proteomes" id="UP000078576">
    <property type="component" value="Unassembled WGS sequence"/>
</dbReference>
<organism evidence="2 3">
    <name type="scientific">Cytospora mali</name>
    <name type="common">Apple Valsa canker fungus</name>
    <name type="synonym">Valsa mali</name>
    <dbReference type="NCBI Taxonomy" id="578113"/>
    <lineage>
        <taxon>Eukaryota</taxon>
        <taxon>Fungi</taxon>
        <taxon>Dikarya</taxon>
        <taxon>Ascomycota</taxon>
        <taxon>Pezizomycotina</taxon>
        <taxon>Sordariomycetes</taxon>
        <taxon>Sordariomycetidae</taxon>
        <taxon>Diaporthales</taxon>
        <taxon>Cytosporaceae</taxon>
        <taxon>Cytospora</taxon>
    </lineage>
</organism>
<sequence length="512" mass="56605">MESTSSSEASSLLSTHAVKMSFPKSDIQIHLENHFKAKVYTSSSPLSGEVTITTQRDVYFDNVEIILLGLSKTRTDGHSVPHETTHTFLKMIMPIPESMYPVPRVLEAGTTLTVPFNFVLPNFLTLNACTHTVVSDHVRDHHLCPPPSMGLWGRGQWEKDDLSPQMAEIEYSIKARVWRSPELQGRAVKVMEAIEPIQFLPAFAEDAPLNITKMDRLYKMSKSRTIRKNLIAAKMGKLTVAGQQPRAIMMQPDGQGAASTTAQFDLKFEPVSADIQPPKITIVSSKIIAHTYYSAGPVDTLTSTGDFNTGIITHRRGVYSKSVNLTPKPVESGTWFTYQAGRDSGYCSDTAQENTTSEEEDCEEEKQPQLQRRMSRTIANLVRPSKQQSPPSRPPPSPVYHTTTLQLPISLPTAKKYFVPTFHSCIASRVYTLHVSLSVTSGPTTSSNISLDLPIQVAVEAVVPNGNEEEGLPSFEDAVEDAAVDELFTPRLLCVPQAEFRGTRALPGYMVR</sequence>
<protein>
    <recommendedName>
        <fullName evidence="4">Arrestin-like N-terminal domain-containing protein</fullName>
    </recommendedName>
</protein>
<accession>A0A194UZ32</accession>
<dbReference type="AlphaFoldDB" id="A0A194UZ32"/>
<dbReference type="PANTHER" id="PTHR31904:SF1">
    <property type="entry name" value="BYPASS OF STOP CODON PROTEIN 5-RELATED"/>
    <property type="match status" value="1"/>
</dbReference>
<evidence type="ECO:0000256" key="1">
    <source>
        <dbReference type="SAM" id="MobiDB-lite"/>
    </source>
</evidence>
<evidence type="ECO:0008006" key="4">
    <source>
        <dbReference type="Google" id="ProtNLM"/>
    </source>
</evidence>
<dbReference type="PANTHER" id="PTHR31904">
    <property type="entry name" value="BYPASS OF STOP CODON PROTEIN 5-RELATED"/>
    <property type="match status" value="1"/>
</dbReference>
<feature type="region of interest" description="Disordered" evidence="1">
    <location>
        <begin position="347"/>
        <end position="372"/>
    </location>
</feature>
<dbReference type="Gene3D" id="2.60.40.640">
    <property type="match status" value="1"/>
</dbReference>
<name>A0A194UZ32_CYTMA</name>
<reference evidence="3" key="1">
    <citation type="submission" date="2014-12" db="EMBL/GenBank/DDBJ databases">
        <title>Genome Sequence of Valsa Canker Pathogens Uncovers a Specific Adaption of Colonization on Woody Bark.</title>
        <authorList>
            <person name="Yin Z."/>
            <person name="Liu H."/>
            <person name="Gao X."/>
            <person name="Li Z."/>
            <person name="Song N."/>
            <person name="Ke X."/>
            <person name="Dai Q."/>
            <person name="Wu Y."/>
            <person name="Sun Y."/>
            <person name="Xu J.-R."/>
            <person name="Kang Z.K."/>
            <person name="Wang L."/>
            <person name="Huang L."/>
        </authorList>
    </citation>
    <scope>NUCLEOTIDE SEQUENCE [LARGE SCALE GENOMIC DNA]</scope>
    <source>
        <strain evidence="3">SXYL134</strain>
    </source>
</reference>
<keyword evidence="3" id="KW-1185">Reference proteome</keyword>
<dbReference type="OrthoDB" id="2283785at2759"/>
<dbReference type="STRING" id="694573.A0A194UZ32"/>
<dbReference type="EMBL" id="KN714693">
    <property type="protein sequence ID" value="KUI56914.1"/>
    <property type="molecule type" value="Genomic_DNA"/>
</dbReference>